<evidence type="ECO:0000313" key="2">
    <source>
        <dbReference type="Proteomes" id="UP000017831"/>
    </source>
</evidence>
<evidence type="ECO:0000313" key="1">
    <source>
        <dbReference type="EMBL" id="EOA54184.1"/>
    </source>
</evidence>
<name>U6RC17_9BACT</name>
<keyword evidence="2" id="KW-1185">Reference proteome</keyword>
<dbReference type="Proteomes" id="UP000017831">
    <property type="component" value="Unassembled WGS sequence"/>
</dbReference>
<comment type="caution">
    <text evidence="1">The sequence shown here is derived from an EMBL/GenBank/DDBJ whole genome shotgun (WGS) entry which is preliminary data.</text>
</comment>
<protein>
    <submittedName>
        <fullName evidence="1">Uncharacterized protein</fullName>
    </submittedName>
</protein>
<accession>U6RC17</accession>
<dbReference type="STRING" id="1121098.HMPREF1534_02663"/>
<proteinExistence type="predicted"/>
<dbReference type="HOGENOM" id="CLU_2366982_0_0_10"/>
<dbReference type="AlphaFoldDB" id="U6RC17"/>
<organism evidence="1 2">
    <name type="scientific">Phocaeicola massiliensis B84634 = Timone 84634 = DSM 17679 = JCM 13223</name>
    <dbReference type="NCBI Taxonomy" id="1121098"/>
    <lineage>
        <taxon>Bacteria</taxon>
        <taxon>Pseudomonadati</taxon>
        <taxon>Bacteroidota</taxon>
        <taxon>Bacteroidia</taxon>
        <taxon>Bacteroidales</taxon>
        <taxon>Bacteroidaceae</taxon>
        <taxon>Phocaeicola</taxon>
    </lineage>
</organism>
<reference evidence="1 2" key="1">
    <citation type="submission" date="2013-04" db="EMBL/GenBank/DDBJ databases">
        <title>The Genome Sequence of Bacteroides massiliensis DSM 17679.</title>
        <authorList>
            <consortium name="The Broad Institute Genomics Platform"/>
            <person name="Earl A."/>
            <person name="Ward D."/>
            <person name="Feldgarden M."/>
            <person name="Gevers D."/>
            <person name="Martens E."/>
            <person name="Fenner L."/>
            <person name="Roux V."/>
            <person name="Mallet M.N."/>
            <person name="Raoult D."/>
            <person name="Walker B."/>
            <person name="Young S."/>
            <person name="Zeng Q."/>
            <person name="Gargeya S."/>
            <person name="Fitzgerald M."/>
            <person name="Haas B."/>
            <person name="Abouelleil A."/>
            <person name="Allen A.W."/>
            <person name="Alvarado L."/>
            <person name="Arachchi H.M."/>
            <person name="Berlin A.M."/>
            <person name="Chapman S.B."/>
            <person name="Gainer-Dewar J."/>
            <person name="Goldberg J."/>
            <person name="Griggs A."/>
            <person name="Gujja S."/>
            <person name="Hansen M."/>
            <person name="Howarth C."/>
            <person name="Imamovic A."/>
            <person name="Ireland A."/>
            <person name="Larimer J."/>
            <person name="McCowan C."/>
            <person name="Murphy C."/>
            <person name="Pearson M."/>
            <person name="Poon T.W."/>
            <person name="Priest M."/>
            <person name="Roberts A."/>
            <person name="Saif S."/>
            <person name="Shea T."/>
            <person name="Sisk P."/>
            <person name="Sykes S."/>
            <person name="Wortman J."/>
            <person name="Nusbaum C."/>
            <person name="Birren B."/>
        </authorList>
    </citation>
    <scope>NUCLEOTIDE SEQUENCE [LARGE SCALE GENOMIC DNA]</scope>
    <source>
        <strain evidence="2">B84634 / Timone 84634 / DSM 17679 / JCM 13223</strain>
    </source>
</reference>
<sequence length="95" mass="10752">MATKQNISIGVDYSIIAQYNHNKNNINCRLSTEDLQYVISEQFSSDSFVREEFEKEITGRRKKTNNDCICSVCNSSICIGPNGMSFLALDSQVKF</sequence>
<dbReference type="EMBL" id="AQHY01000028">
    <property type="protein sequence ID" value="EOA54184.1"/>
    <property type="molecule type" value="Genomic_DNA"/>
</dbReference>
<gene>
    <name evidence="1" type="ORF">HMPREF1534_02663</name>
</gene>